<comment type="caution">
    <text evidence="1">The sequence shown here is derived from an EMBL/GenBank/DDBJ whole genome shotgun (WGS) entry which is preliminary data.</text>
</comment>
<dbReference type="OrthoDB" id="76567at2759"/>
<evidence type="ECO:0000313" key="1">
    <source>
        <dbReference type="EMBL" id="KAJ5184301.1"/>
    </source>
</evidence>
<organism evidence="1 2">
    <name type="scientific">Penicillium cf. griseofulvum</name>
    <dbReference type="NCBI Taxonomy" id="2972120"/>
    <lineage>
        <taxon>Eukaryota</taxon>
        <taxon>Fungi</taxon>
        <taxon>Dikarya</taxon>
        <taxon>Ascomycota</taxon>
        <taxon>Pezizomycotina</taxon>
        <taxon>Eurotiomycetes</taxon>
        <taxon>Eurotiomycetidae</taxon>
        <taxon>Eurotiales</taxon>
        <taxon>Aspergillaceae</taxon>
        <taxon>Penicillium</taxon>
    </lineage>
</organism>
<reference evidence="1" key="1">
    <citation type="submission" date="2022-11" db="EMBL/GenBank/DDBJ databases">
        <authorList>
            <person name="Petersen C."/>
        </authorList>
    </citation>
    <scope>NUCLEOTIDE SEQUENCE</scope>
    <source>
        <strain evidence="1">IBT 16849</strain>
    </source>
</reference>
<accession>A0A9W9LZW4</accession>
<dbReference type="AlphaFoldDB" id="A0A9W9LZW4"/>
<reference evidence="1" key="2">
    <citation type="journal article" date="2023" name="IMA Fungus">
        <title>Comparative genomic study of the Penicillium genus elucidates a diverse pangenome and 15 lateral gene transfer events.</title>
        <authorList>
            <person name="Petersen C."/>
            <person name="Sorensen T."/>
            <person name="Nielsen M.R."/>
            <person name="Sondergaard T.E."/>
            <person name="Sorensen J.L."/>
            <person name="Fitzpatrick D.A."/>
            <person name="Frisvad J.C."/>
            <person name="Nielsen K.L."/>
        </authorList>
    </citation>
    <scope>NUCLEOTIDE SEQUENCE</scope>
    <source>
        <strain evidence="1">IBT 16849</strain>
    </source>
</reference>
<name>A0A9W9LZW4_9EURO</name>
<evidence type="ECO:0000313" key="2">
    <source>
        <dbReference type="Proteomes" id="UP001150879"/>
    </source>
</evidence>
<proteinExistence type="predicted"/>
<dbReference type="EMBL" id="JAPQKP010000006">
    <property type="protein sequence ID" value="KAJ5184301.1"/>
    <property type="molecule type" value="Genomic_DNA"/>
</dbReference>
<protein>
    <submittedName>
        <fullName evidence="1">Uncharacterized protein</fullName>
    </submittedName>
</protein>
<gene>
    <name evidence="1" type="ORF">N7472_009141</name>
</gene>
<sequence length="103" mass="11556">MALACGGGRVLRVALQVDVNAQFWLAESKGEVQIVIAIKIGRSTPEIVLESWELVNDRAKRKQVVIISKGENNNLHLRGQPLIIEFDQLFLRQSDFPTETDTL</sequence>
<dbReference type="Proteomes" id="UP001150879">
    <property type="component" value="Unassembled WGS sequence"/>
</dbReference>
<keyword evidence="2" id="KW-1185">Reference proteome</keyword>